<feature type="region of interest" description="Disordered" evidence="2">
    <location>
        <begin position="381"/>
        <end position="411"/>
    </location>
</feature>
<dbReference type="EMBL" id="OU900101">
    <property type="protein sequence ID" value="CAG9864499.1"/>
    <property type="molecule type" value="Genomic_DNA"/>
</dbReference>
<dbReference type="CDD" id="cd22454">
    <property type="entry name" value="KH-I_Mextli_like"/>
    <property type="match status" value="1"/>
</dbReference>
<dbReference type="GO" id="GO:0003723">
    <property type="term" value="F:RNA binding"/>
    <property type="evidence" value="ECO:0007669"/>
    <property type="project" value="UniProtKB-UniRule"/>
</dbReference>
<feature type="compositionally biased region" description="Low complexity" evidence="2">
    <location>
        <begin position="286"/>
        <end position="301"/>
    </location>
</feature>
<dbReference type="SMART" id="SM00322">
    <property type="entry name" value="KH"/>
    <property type="match status" value="1"/>
</dbReference>
<dbReference type="SUPFAM" id="SSF54791">
    <property type="entry name" value="Eukaryotic type KH-domain (KH-domain type I)"/>
    <property type="match status" value="1"/>
</dbReference>
<evidence type="ECO:0000256" key="2">
    <source>
        <dbReference type="SAM" id="MobiDB-lite"/>
    </source>
</evidence>
<reference evidence="4" key="1">
    <citation type="submission" date="2022-01" db="EMBL/GenBank/DDBJ databases">
        <authorList>
            <person name="King R."/>
        </authorList>
    </citation>
    <scope>NUCLEOTIDE SEQUENCE</scope>
</reference>
<keyword evidence="1" id="KW-0694">RNA-binding</keyword>
<feature type="region of interest" description="Disordered" evidence="2">
    <location>
        <begin position="425"/>
        <end position="446"/>
    </location>
</feature>
<dbReference type="PROSITE" id="PS50084">
    <property type="entry name" value="KH_TYPE_1"/>
    <property type="match status" value="1"/>
</dbReference>
<evidence type="ECO:0000313" key="4">
    <source>
        <dbReference type="EMBL" id="CAG9864499.1"/>
    </source>
</evidence>
<name>A0A9N9XU74_PHYSR</name>
<sequence length="519" mass="56747">MSSSLSARLKHPKKHELSKSYSEAQLLANKLRQDGVLSTVEDVLHAVDQVAALLSSNLGDAQISYKDSVINLCQHLKVYGAYLEILYKEQLDHAFKIFRDKAQDDVQVDLLSRLHLLELIELRAKGWKGTDGMNTYYKKKVNQFGSSQVDMAESISSLNESLAASVASSPPPVLAPGEVLKPSGKFPKPTRIPGKKYCKDEVVIRNADSGKVMGIKGRRVHMIEELSETIISFQRVNPGAKERLVQITGANEESINHAKQLIEDTIRRNASPVRESTISSGGGPLTGSSSSINSSASDDSALPGSARASRALMHSLSTNDANLGEYKYTVITNGCTIKITGDNLDLVRTSKLVLDEYFSGEPIHDVAQFFSFDSLPQPIVPEEFPETPLSPPESLPSPEVVANGDADDAATGKLRKPRLSIEELLKNQTKAGNGKEKDNEKDKKGARSANLSYTIEYLANLAMSPHCLAQPPDWEKISQNYPVLIRNDVEYFDAQTYLSTRTTESTGVLSANDSDPSEV</sequence>
<dbReference type="GO" id="GO:1901190">
    <property type="term" value="P:regulation of formation of translation initiation ternary complex"/>
    <property type="evidence" value="ECO:0007669"/>
    <property type="project" value="TreeGrafter"/>
</dbReference>
<evidence type="ECO:0000259" key="3">
    <source>
        <dbReference type="SMART" id="SM00322"/>
    </source>
</evidence>
<dbReference type="GO" id="GO:0045727">
    <property type="term" value="P:positive regulation of translation"/>
    <property type="evidence" value="ECO:0007669"/>
    <property type="project" value="InterPro"/>
</dbReference>
<evidence type="ECO:0000313" key="5">
    <source>
        <dbReference type="Proteomes" id="UP001153712"/>
    </source>
</evidence>
<feature type="compositionally biased region" description="Basic and acidic residues" evidence="2">
    <location>
        <begin position="433"/>
        <end position="445"/>
    </location>
</feature>
<dbReference type="GO" id="GO:0034518">
    <property type="term" value="C:RNA cap binding complex"/>
    <property type="evidence" value="ECO:0007669"/>
    <property type="project" value="TreeGrafter"/>
</dbReference>
<dbReference type="Proteomes" id="UP001153712">
    <property type="component" value="Chromosome 8"/>
</dbReference>
<keyword evidence="5" id="KW-1185">Reference proteome</keyword>
<protein>
    <recommendedName>
        <fullName evidence="3">K Homology domain-containing protein</fullName>
    </recommendedName>
</protein>
<dbReference type="InterPro" id="IPR040160">
    <property type="entry name" value="Mxt"/>
</dbReference>
<dbReference type="InterPro" id="IPR004087">
    <property type="entry name" value="KH_dom"/>
</dbReference>
<dbReference type="GO" id="GO:0008190">
    <property type="term" value="F:eukaryotic initiation factor 4E binding"/>
    <property type="evidence" value="ECO:0007669"/>
    <property type="project" value="InterPro"/>
</dbReference>
<evidence type="ECO:0000256" key="1">
    <source>
        <dbReference type="PROSITE-ProRule" id="PRU00117"/>
    </source>
</evidence>
<dbReference type="FunFam" id="3.30.1370.10:FF:000072">
    <property type="entry name" value="Uncharacterized protein, isoform A"/>
    <property type="match status" value="1"/>
</dbReference>
<organism evidence="4 5">
    <name type="scientific">Phyllotreta striolata</name>
    <name type="common">Striped flea beetle</name>
    <name type="synonym">Crioceris striolata</name>
    <dbReference type="NCBI Taxonomy" id="444603"/>
    <lineage>
        <taxon>Eukaryota</taxon>
        <taxon>Metazoa</taxon>
        <taxon>Ecdysozoa</taxon>
        <taxon>Arthropoda</taxon>
        <taxon>Hexapoda</taxon>
        <taxon>Insecta</taxon>
        <taxon>Pterygota</taxon>
        <taxon>Neoptera</taxon>
        <taxon>Endopterygota</taxon>
        <taxon>Coleoptera</taxon>
        <taxon>Polyphaga</taxon>
        <taxon>Cucujiformia</taxon>
        <taxon>Chrysomeloidea</taxon>
        <taxon>Chrysomelidae</taxon>
        <taxon>Galerucinae</taxon>
        <taxon>Alticini</taxon>
        <taxon>Phyllotreta</taxon>
    </lineage>
</organism>
<dbReference type="GO" id="GO:0005737">
    <property type="term" value="C:cytoplasm"/>
    <property type="evidence" value="ECO:0007669"/>
    <property type="project" value="TreeGrafter"/>
</dbReference>
<feature type="region of interest" description="Disordered" evidence="2">
    <location>
        <begin position="266"/>
        <end position="303"/>
    </location>
</feature>
<gene>
    <name evidence="4" type="ORF">PHYEVI_LOCUS10754</name>
</gene>
<dbReference type="OrthoDB" id="6357832at2759"/>
<dbReference type="InterPro" id="IPR004088">
    <property type="entry name" value="KH_dom_type_1"/>
</dbReference>
<dbReference type="PANTHER" id="PTHR20849:SF2">
    <property type="entry name" value="EUKARYOTIC TRANSLATION INITIATION FACTOR 4E-BINDING PROTEIN MEXTLI"/>
    <property type="match status" value="1"/>
</dbReference>
<dbReference type="GO" id="GO:0003743">
    <property type="term" value="F:translation initiation factor activity"/>
    <property type="evidence" value="ECO:0007669"/>
    <property type="project" value="TreeGrafter"/>
</dbReference>
<dbReference type="Pfam" id="PF00013">
    <property type="entry name" value="KH_1"/>
    <property type="match status" value="1"/>
</dbReference>
<dbReference type="Gene3D" id="3.30.1370.10">
    <property type="entry name" value="K Homology domain, type 1"/>
    <property type="match status" value="1"/>
</dbReference>
<accession>A0A9N9XU74</accession>
<dbReference type="Gene3D" id="1.25.40.180">
    <property type="match status" value="1"/>
</dbReference>
<dbReference type="PANTHER" id="PTHR20849">
    <property type="entry name" value="EUKARYOTIC TRANSLATION INITIATION FACTOR 4E-BINDING PROTEIN MEXTLI"/>
    <property type="match status" value="1"/>
</dbReference>
<proteinExistence type="predicted"/>
<dbReference type="AlphaFoldDB" id="A0A9N9XU74"/>
<feature type="domain" description="K Homology" evidence="3">
    <location>
        <begin position="196"/>
        <end position="267"/>
    </location>
</feature>
<dbReference type="InterPro" id="IPR036612">
    <property type="entry name" value="KH_dom_type_1_sf"/>
</dbReference>